<evidence type="ECO:0000259" key="4">
    <source>
        <dbReference type="Pfam" id="PF00582"/>
    </source>
</evidence>
<evidence type="ECO:0000256" key="2">
    <source>
        <dbReference type="ARBA" id="ARBA00022741"/>
    </source>
</evidence>
<sequence>MRIALAVDGSKTSSAAARHVAALQRALATREPVVVIYVDEPLLQAVALKLGAAGSQRYHEENAAHALRGVRGALKRAGIEYRERLLIGDPASRIIEAVGKERCDLLVMGSHGRGAMQSLFLGSVTMKVIARSKVPVTVVRGRAAE</sequence>
<keyword evidence="2" id="KW-0547">Nucleotide-binding</keyword>
<gene>
    <name evidence="5" type="ORF">P8609_03135</name>
</gene>
<proteinExistence type="inferred from homology"/>
<dbReference type="EMBL" id="JARUHG010000001">
    <property type="protein sequence ID" value="MDR0181964.1"/>
    <property type="molecule type" value="Genomic_DNA"/>
</dbReference>
<dbReference type="InterPro" id="IPR014729">
    <property type="entry name" value="Rossmann-like_a/b/a_fold"/>
</dbReference>
<name>A0ABU1C9V4_9GAMM</name>
<protein>
    <submittedName>
        <fullName evidence="5">Universal stress protein</fullName>
    </submittedName>
</protein>
<comment type="similarity">
    <text evidence="1">Belongs to the universal stress protein A family.</text>
</comment>
<evidence type="ECO:0000256" key="3">
    <source>
        <dbReference type="ARBA" id="ARBA00022840"/>
    </source>
</evidence>
<feature type="domain" description="UspA" evidence="4">
    <location>
        <begin position="2"/>
        <end position="140"/>
    </location>
</feature>
<dbReference type="InterPro" id="IPR006015">
    <property type="entry name" value="Universal_stress_UspA"/>
</dbReference>
<keyword evidence="3" id="KW-0067">ATP-binding</keyword>
<keyword evidence="6" id="KW-1185">Reference proteome</keyword>
<evidence type="ECO:0000313" key="6">
    <source>
        <dbReference type="Proteomes" id="UP001233535"/>
    </source>
</evidence>
<dbReference type="InterPro" id="IPR006016">
    <property type="entry name" value="UspA"/>
</dbReference>
<accession>A0ABU1C9V4</accession>
<dbReference type="PRINTS" id="PR01438">
    <property type="entry name" value="UNVRSLSTRESS"/>
</dbReference>
<dbReference type="PANTHER" id="PTHR46268:SF27">
    <property type="entry name" value="UNIVERSAL STRESS PROTEIN RV2623"/>
    <property type="match status" value="1"/>
</dbReference>
<dbReference type="PANTHER" id="PTHR46268">
    <property type="entry name" value="STRESS RESPONSE PROTEIN NHAX"/>
    <property type="match status" value="1"/>
</dbReference>
<organism evidence="5 6">
    <name type="scientific">Lysobacter arvi</name>
    <dbReference type="NCBI Taxonomy" id="3038776"/>
    <lineage>
        <taxon>Bacteria</taxon>
        <taxon>Pseudomonadati</taxon>
        <taxon>Pseudomonadota</taxon>
        <taxon>Gammaproteobacteria</taxon>
        <taxon>Lysobacterales</taxon>
        <taxon>Lysobacteraceae</taxon>
        <taxon>Lysobacter</taxon>
    </lineage>
</organism>
<dbReference type="Pfam" id="PF00582">
    <property type="entry name" value="Usp"/>
    <property type="match status" value="1"/>
</dbReference>
<dbReference type="Gene3D" id="3.40.50.620">
    <property type="entry name" value="HUPs"/>
    <property type="match status" value="1"/>
</dbReference>
<evidence type="ECO:0000313" key="5">
    <source>
        <dbReference type="EMBL" id="MDR0181964.1"/>
    </source>
</evidence>
<dbReference type="SUPFAM" id="SSF52402">
    <property type="entry name" value="Adenine nucleotide alpha hydrolases-like"/>
    <property type="match status" value="1"/>
</dbReference>
<comment type="caution">
    <text evidence="5">The sequence shown here is derived from an EMBL/GenBank/DDBJ whole genome shotgun (WGS) entry which is preliminary data.</text>
</comment>
<dbReference type="Proteomes" id="UP001233535">
    <property type="component" value="Unassembled WGS sequence"/>
</dbReference>
<evidence type="ECO:0000256" key="1">
    <source>
        <dbReference type="ARBA" id="ARBA00008791"/>
    </source>
</evidence>
<dbReference type="CDD" id="cd00293">
    <property type="entry name" value="USP-like"/>
    <property type="match status" value="1"/>
</dbReference>
<reference evidence="5 6" key="1">
    <citation type="submission" date="2023-04" db="EMBL/GenBank/DDBJ databases">
        <title>Lysobacter sp. strain UC isolated from soil sample.</title>
        <authorList>
            <person name="Choksket S."/>
            <person name="Harshvardhan F."/>
            <person name="Rana R."/>
            <person name="Patil P.B."/>
            <person name="Korpole S."/>
        </authorList>
    </citation>
    <scope>NUCLEOTIDE SEQUENCE [LARGE SCALE GENOMIC DNA]</scope>
    <source>
        <strain evidence="5 6">UC</strain>
    </source>
</reference>
<dbReference type="RefSeq" id="WP_309261127.1">
    <property type="nucleotide sequence ID" value="NZ_JARUHG010000001.1"/>
</dbReference>